<keyword evidence="5 6" id="KW-0472">Membrane</keyword>
<comment type="subcellular location">
    <subcellularLocation>
        <location evidence="1">Cell membrane</location>
        <topology evidence="1">Multi-pass membrane protein</topology>
    </subcellularLocation>
</comment>
<feature type="transmembrane region" description="Helical" evidence="6">
    <location>
        <begin position="779"/>
        <end position="797"/>
    </location>
</feature>
<evidence type="ECO:0000259" key="7">
    <source>
        <dbReference type="Pfam" id="PF02687"/>
    </source>
</evidence>
<accession>A0A5M8Q9U6</accession>
<dbReference type="GO" id="GO:0005886">
    <property type="term" value="C:plasma membrane"/>
    <property type="evidence" value="ECO:0007669"/>
    <property type="project" value="UniProtKB-SubCell"/>
</dbReference>
<feature type="domain" description="MacB-like periplasmic core" evidence="8">
    <location>
        <begin position="448"/>
        <end position="639"/>
    </location>
</feature>
<feature type="transmembrane region" description="Helical" evidence="6">
    <location>
        <begin position="387"/>
        <end position="413"/>
    </location>
</feature>
<comment type="caution">
    <text evidence="9">The sequence shown here is derived from an EMBL/GenBank/DDBJ whole genome shotgun (WGS) entry which is preliminary data.</text>
</comment>
<protein>
    <submittedName>
        <fullName evidence="9">FtsX-like permease family protein</fullName>
    </submittedName>
</protein>
<dbReference type="OrthoDB" id="5933722at2"/>
<name>A0A5M8Q9U6_9BACT</name>
<dbReference type="PANTHER" id="PTHR30572:SF18">
    <property type="entry name" value="ABC-TYPE MACROLIDE FAMILY EXPORT SYSTEM PERMEASE COMPONENT 2"/>
    <property type="match status" value="1"/>
</dbReference>
<dbReference type="InterPro" id="IPR003838">
    <property type="entry name" value="ABC3_permease_C"/>
</dbReference>
<feature type="transmembrane region" description="Helical" evidence="6">
    <location>
        <begin position="696"/>
        <end position="718"/>
    </location>
</feature>
<feature type="domain" description="MacB-like periplasmic core" evidence="8">
    <location>
        <begin position="20"/>
        <end position="245"/>
    </location>
</feature>
<evidence type="ECO:0000256" key="2">
    <source>
        <dbReference type="ARBA" id="ARBA00022475"/>
    </source>
</evidence>
<dbReference type="RefSeq" id="WP_139014455.1">
    <property type="nucleotide sequence ID" value="NZ_VBSN01000071.1"/>
</dbReference>
<evidence type="ECO:0000259" key="8">
    <source>
        <dbReference type="Pfam" id="PF12704"/>
    </source>
</evidence>
<dbReference type="GO" id="GO:0022857">
    <property type="term" value="F:transmembrane transporter activity"/>
    <property type="evidence" value="ECO:0007669"/>
    <property type="project" value="TreeGrafter"/>
</dbReference>
<gene>
    <name evidence="9" type="ORF">FEM33_23690</name>
</gene>
<evidence type="ECO:0000256" key="1">
    <source>
        <dbReference type="ARBA" id="ARBA00004651"/>
    </source>
</evidence>
<dbReference type="PANTHER" id="PTHR30572">
    <property type="entry name" value="MEMBRANE COMPONENT OF TRANSPORTER-RELATED"/>
    <property type="match status" value="1"/>
</dbReference>
<keyword evidence="10" id="KW-1185">Reference proteome</keyword>
<dbReference type="PROSITE" id="PS51257">
    <property type="entry name" value="PROKAR_LIPOPROTEIN"/>
    <property type="match status" value="1"/>
</dbReference>
<keyword evidence="3 6" id="KW-0812">Transmembrane</keyword>
<feature type="transmembrane region" description="Helical" evidence="6">
    <location>
        <begin position="21"/>
        <end position="41"/>
    </location>
</feature>
<keyword evidence="2" id="KW-1003">Cell membrane</keyword>
<evidence type="ECO:0000256" key="6">
    <source>
        <dbReference type="SAM" id="Phobius"/>
    </source>
</evidence>
<feature type="domain" description="ABC3 transporter permease C-terminal" evidence="7">
    <location>
        <begin position="296"/>
        <end position="414"/>
    </location>
</feature>
<reference evidence="9 10" key="1">
    <citation type="submission" date="2019-05" db="EMBL/GenBank/DDBJ databases">
        <authorList>
            <person name="Qu J.-H."/>
        </authorList>
    </citation>
    <scope>NUCLEOTIDE SEQUENCE [LARGE SCALE GENOMIC DNA]</scope>
    <source>
        <strain evidence="9 10">NS28</strain>
    </source>
</reference>
<feature type="domain" description="ABC3 transporter permease C-terminal" evidence="7">
    <location>
        <begin position="696"/>
        <end position="807"/>
    </location>
</feature>
<proteinExistence type="predicted"/>
<keyword evidence="4 6" id="KW-1133">Transmembrane helix</keyword>
<dbReference type="InterPro" id="IPR050250">
    <property type="entry name" value="Macrolide_Exporter_MacB"/>
</dbReference>
<dbReference type="Pfam" id="PF02687">
    <property type="entry name" value="FtsX"/>
    <property type="match status" value="2"/>
</dbReference>
<feature type="transmembrane region" description="Helical" evidence="6">
    <location>
        <begin position="434"/>
        <end position="458"/>
    </location>
</feature>
<feature type="transmembrane region" description="Helical" evidence="6">
    <location>
        <begin position="745"/>
        <end position="764"/>
    </location>
</feature>
<dbReference type="Pfam" id="PF12704">
    <property type="entry name" value="MacB_PCD"/>
    <property type="match status" value="2"/>
</dbReference>
<sequence length="816" mass="91192">MIRNYFKIAMRSMWKSRTFSLVNLTGLVTGITACLLILQYVSFELSFDQFHQDGSRIYRIANDRFQQGRLVQHGTITYPAVGPAMLRDFSEVESVTTLGNAGTFNLQKDNRIFQEKAIYADPQFLSMFTFPLLAGDARTALQAPRSIVISESNAKKIFNVSAPDYAGLIGKTLKVDTDNEPYQITAVMKDFPAASHLEFGALMSYETLAKTWGEWVKTSFENSDMWHYVKLRPGADVAALERKLPAFSRRHFKGDKVSGSVEEFSLQPLYRAHLFSDFEYEIGRINNGKAVWSMLVIAAFILVIAWINYMNLSTARSLERAREVGVRKVAGATSSQLIWQFMSESILLNLIAAVLAVVLTILLQPTLNQLIGKPLSLSLLAGAGFGGHYLPAFLAVVFAAGILLSGFYPAFALSGFKAIQVLKGTFKRSSQGIWVRQSLVVFQYTASIILIVGTFIVFRQLKFMREEKLGFNMDQVLVVRGPELTRWDSTAIDRINAFKTELERIPAVQQASASGNIFGNRLGRSFNIKRVGSSEEQGVTFSTMAVDLDFFETYKIKKLAGRNFLSTDSNVDGSKVKHTILNLAAAKLLGFRSADEAVNQKYVVNGREWEIVGVVSDFHQQSLKHAIEPIVFAPFYSMGGFFSMKMNAPEADETVKQVKQKYDAFFPGNNFNYFFMDHKFNEQYENDRVFGQVSTFFSMLAVLIASLGIFGLSSYTIAQRTKEIGVRKVLGATVGSIVAMLSQDFIKLVLIAIVIGSPVAWYITRQWLNDFAYKIEMEWWMFAMAGMVAVILAFVTVSSQAIKAALTNPAKTLKSE</sequence>
<evidence type="ECO:0000256" key="5">
    <source>
        <dbReference type="ARBA" id="ARBA00023136"/>
    </source>
</evidence>
<organism evidence="9 10">
    <name type="scientific">Dyadobacter flavalbus</name>
    <dbReference type="NCBI Taxonomy" id="2579942"/>
    <lineage>
        <taxon>Bacteria</taxon>
        <taxon>Pseudomonadati</taxon>
        <taxon>Bacteroidota</taxon>
        <taxon>Cytophagia</taxon>
        <taxon>Cytophagales</taxon>
        <taxon>Spirosomataceae</taxon>
        <taxon>Dyadobacter</taxon>
    </lineage>
</organism>
<dbReference type="Proteomes" id="UP000323994">
    <property type="component" value="Unassembled WGS sequence"/>
</dbReference>
<evidence type="ECO:0000256" key="3">
    <source>
        <dbReference type="ARBA" id="ARBA00022692"/>
    </source>
</evidence>
<evidence type="ECO:0000256" key="4">
    <source>
        <dbReference type="ARBA" id="ARBA00022989"/>
    </source>
</evidence>
<feature type="transmembrane region" description="Helical" evidence="6">
    <location>
        <begin position="290"/>
        <end position="312"/>
    </location>
</feature>
<dbReference type="InterPro" id="IPR025857">
    <property type="entry name" value="MacB_PCD"/>
</dbReference>
<evidence type="ECO:0000313" key="10">
    <source>
        <dbReference type="Proteomes" id="UP000323994"/>
    </source>
</evidence>
<dbReference type="EMBL" id="VBSN01000071">
    <property type="protein sequence ID" value="KAA6432725.1"/>
    <property type="molecule type" value="Genomic_DNA"/>
</dbReference>
<feature type="transmembrane region" description="Helical" evidence="6">
    <location>
        <begin position="346"/>
        <end position="367"/>
    </location>
</feature>
<evidence type="ECO:0000313" key="9">
    <source>
        <dbReference type="EMBL" id="KAA6432725.1"/>
    </source>
</evidence>
<dbReference type="AlphaFoldDB" id="A0A5M8Q9U6"/>